<reference evidence="2" key="1">
    <citation type="submission" date="2021-02" db="EMBL/GenBank/DDBJ databases">
        <authorList>
            <person name="Nowell W R."/>
        </authorList>
    </citation>
    <scope>NUCLEOTIDE SEQUENCE</scope>
</reference>
<evidence type="ECO:0000313" key="3">
    <source>
        <dbReference type="EMBL" id="CAF4641738.1"/>
    </source>
</evidence>
<feature type="non-terminal residue" evidence="2">
    <location>
        <position position="1"/>
    </location>
</feature>
<dbReference type="EMBL" id="CAJOBH010074154">
    <property type="protein sequence ID" value="CAF4486026.1"/>
    <property type="molecule type" value="Genomic_DNA"/>
</dbReference>
<dbReference type="Proteomes" id="UP000681967">
    <property type="component" value="Unassembled WGS sequence"/>
</dbReference>
<dbReference type="Proteomes" id="UP000681720">
    <property type="component" value="Unassembled WGS sequence"/>
</dbReference>
<comment type="caution">
    <text evidence="2">The sequence shown here is derived from an EMBL/GenBank/DDBJ whole genome shotgun (WGS) entry which is preliminary data.</text>
</comment>
<organism evidence="2 4">
    <name type="scientific">Rotaria magnacalcarata</name>
    <dbReference type="NCBI Taxonomy" id="392030"/>
    <lineage>
        <taxon>Eukaryota</taxon>
        <taxon>Metazoa</taxon>
        <taxon>Spiralia</taxon>
        <taxon>Gnathifera</taxon>
        <taxon>Rotifera</taxon>
        <taxon>Eurotatoria</taxon>
        <taxon>Bdelloidea</taxon>
        <taxon>Philodinida</taxon>
        <taxon>Philodinidae</taxon>
        <taxon>Rotaria</taxon>
    </lineage>
</organism>
<name>A0A8S2X9D5_9BILA</name>
<evidence type="ECO:0000313" key="4">
    <source>
        <dbReference type="Proteomes" id="UP000681967"/>
    </source>
</evidence>
<accession>A0A8S2X9D5</accession>
<evidence type="ECO:0000313" key="2">
    <source>
        <dbReference type="EMBL" id="CAF4486026.1"/>
    </source>
</evidence>
<evidence type="ECO:0000256" key="1">
    <source>
        <dbReference type="SAM" id="MobiDB-lite"/>
    </source>
</evidence>
<sequence>RTANVPLGSSLTSMDWLPKMQIGENPLPSSTTPTKESLPILPPVSSLPVTLSIANIPQKIEPTDIELPTSTTHLKPPYSYV</sequence>
<gene>
    <name evidence="2" type="ORF">BYL167_LOCUS35350</name>
    <name evidence="3" type="ORF">GIL414_LOCUS40657</name>
</gene>
<feature type="non-terminal residue" evidence="2">
    <location>
        <position position="81"/>
    </location>
</feature>
<proteinExistence type="predicted"/>
<feature type="region of interest" description="Disordered" evidence="1">
    <location>
        <begin position="20"/>
        <end position="39"/>
    </location>
</feature>
<dbReference type="EMBL" id="CAJOBJ010113283">
    <property type="protein sequence ID" value="CAF4641738.1"/>
    <property type="molecule type" value="Genomic_DNA"/>
</dbReference>
<protein>
    <submittedName>
        <fullName evidence="2">Uncharacterized protein</fullName>
    </submittedName>
</protein>
<dbReference type="AlphaFoldDB" id="A0A8S2X9D5"/>